<sequence length="694" mass="77545">MIKAGSEEVAAEIVHKESWRAATAWLIEGQVVGNVKACVATVVLTMHDDRTQALKVLISSKGHIQELVKTPAAVRTVHLIMDNDESPVQVRFLRHRRLSSAEYRLRQFWRAANTLYKQPMQRCVRAGLTPVTLFRDLDHAYDVACRFRANVYREGYAGWYQEFYAITPADRALMARRAKRWQDSPIFNISLGVSRQTTQADIDATQGSLQAQTYRHFKVEVRDDFSDDVPRLISTPVAENSWRLVIRAGATLSEQALFCLADAIIKTPDAAVIYTDHDVVGIDGQLRDPVFKPDWSPELLRSTNYIGDAFVWSSRHADRLHGFGVDVTDANAMHALLLALSELGSPMVHVPAPLWHMAPRDEQDDDAGTVRAVAAHLRRMGVSAEVQSTGPGRCRVRYPVAEPAPLVSIVIPTRDQLGHLRRCISSVLEKTRYGPYEILVVDNQSIEPDTLAYLQSLKQVANVRVLSFDEPFNYSRINNMAVAEAKGELVCLLNNDTEVISPDWLGEMVGVLLSDGVGAVGAKLLYGDDTVQHAGDTVGPGGCANHLHSGIGRNEPGYTGRALVAQDLSAVTAACLLTTRSIYQATGGLNEINLKVAFNDVDFCLRVRDAGLRVIWTPHAELYHHESVSRGLEKTGAQRRRFRAEVRYMRKRWSRIMHHDPYYNQNLNYLQPDFSLSALPMAFRPWQSGGAEFW</sequence>
<feature type="domain" description="Glycosyltransferase 2-like" evidence="1">
    <location>
        <begin position="408"/>
        <end position="530"/>
    </location>
</feature>
<dbReference type="Pfam" id="PF00535">
    <property type="entry name" value="Glycos_transf_2"/>
    <property type="match status" value="1"/>
</dbReference>
<evidence type="ECO:0000313" key="3">
    <source>
        <dbReference type="Proteomes" id="UP000494201"/>
    </source>
</evidence>
<dbReference type="InterPro" id="IPR001173">
    <property type="entry name" value="Glyco_trans_2-like"/>
</dbReference>
<dbReference type="EMBL" id="CABVLY010000016">
    <property type="protein sequence ID" value="VVU51320.1"/>
    <property type="molecule type" value="Genomic_DNA"/>
</dbReference>
<dbReference type="Proteomes" id="UP000494201">
    <property type="component" value="Unassembled WGS sequence"/>
</dbReference>
<organism evidence="2 3">
    <name type="scientific">Burkholderia anthina</name>
    <dbReference type="NCBI Taxonomy" id="179879"/>
    <lineage>
        <taxon>Bacteria</taxon>
        <taxon>Pseudomonadati</taxon>
        <taxon>Pseudomonadota</taxon>
        <taxon>Betaproteobacteria</taxon>
        <taxon>Burkholderiales</taxon>
        <taxon>Burkholderiaceae</taxon>
        <taxon>Burkholderia</taxon>
        <taxon>Burkholderia cepacia complex</taxon>
    </lineage>
</organism>
<dbReference type="InterPro" id="IPR029044">
    <property type="entry name" value="Nucleotide-diphossugar_trans"/>
</dbReference>
<dbReference type="SUPFAM" id="SSF53448">
    <property type="entry name" value="Nucleotide-diphospho-sugar transferases"/>
    <property type="match status" value="2"/>
</dbReference>
<dbReference type="GeneID" id="56502098"/>
<dbReference type="Gene3D" id="3.90.550.10">
    <property type="entry name" value="Spore Coat Polysaccharide Biosynthesis Protein SpsA, Chain A"/>
    <property type="match status" value="2"/>
</dbReference>
<dbReference type="CDD" id="cd04186">
    <property type="entry name" value="GT_2_like_c"/>
    <property type="match status" value="1"/>
</dbReference>
<dbReference type="PANTHER" id="PTHR43179">
    <property type="entry name" value="RHAMNOSYLTRANSFERASE WBBL"/>
    <property type="match status" value="1"/>
</dbReference>
<name>A0A6P2GC46_9BURK</name>
<dbReference type="RefSeq" id="WP_239007663.1">
    <property type="nucleotide sequence ID" value="NZ_CABVLY010000016.1"/>
</dbReference>
<dbReference type="AlphaFoldDB" id="A0A6P2GC46"/>
<reference evidence="2 3" key="1">
    <citation type="submission" date="2019-09" db="EMBL/GenBank/DDBJ databases">
        <authorList>
            <person name="Depoorter E."/>
        </authorList>
    </citation>
    <scope>NUCLEOTIDE SEQUENCE [LARGE SCALE GENOMIC DNA]</scope>
    <source>
        <strain evidence="2">LMG 20980</strain>
    </source>
</reference>
<dbReference type="PANTHER" id="PTHR43179:SF7">
    <property type="entry name" value="RHAMNOSYLTRANSFERASE WBBL"/>
    <property type="match status" value="1"/>
</dbReference>
<evidence type="ECO:0000259" key="1">
    <source>
        <dbReference type="Pfam" id="PF00535"/>
    </source>
</evidence>
<accession>A0A6P2GC46</accession>
<evidence type="ECO:0000313" key="2">
    <source>
        <dbReference type="EMBL" id="VVU51320.1"/>
    </source>
</evidence>
<dbReference type="GO" id="GO:0016740">
    <property type="term" value="F:transferase activity"/>
    <property type="evidence" value="ECO:0007669"/>
    <property type="project" value="UniProtKB-KW"/>
</dbReference>
<protein>
    <submittedName>
        <fullName evidence="2">Glycosyl transferase family protein</fullName>
    </submittedName>
</protein>
<keyword evidence="2" id="KW-0808">Transferase</keyword>
<gene>
    <name evidence="2" type="ORF">BAN20980_04042</name>
</gene>
<proteinExistence type="predicted"/>